<reference evidence="2" key="1">
    <citation type="journal article" date="2014" name="Front. Microbiol.">
        <title>High frequency of phylogenetically diverse reductive dehalogenase-homologous genes in deep subseafloor sedimentary metagenomes.</title>
        <authorList>
            <person name="Kawai M."/>
            <person name="Futagami T."/>
            <person name="Toyoda A."/>
            <person name="Takaki Y."/>
            <person name="Nishi S."/>
            <person name="Hori S."/>
            <person name="Arai W."/>
            <person name="Tsubouchi T."/>
            <person name="Morono Y."/>
            <person name="Uchiyama I."/>
            <person name="Ito T."/>
            <person name="Fujiyama A."/>
            <person name="Inagaki F."/>
            <person name="Takami H."/>
        </authorList>
    </citation>
    <scope>NUCLEOTIDE SEQUENCE</scope>
    <source>
        <strain evidence="2">Expedition CK06-06</strain>
    </source>
</reference>
<comment type="caution">
    <text evidence="2">The sequence shown here is derived from an EMBL/GenBank/DDBJ whole genome shotgun (WGS) entry which is preliminary data.</text>
</comment>
<sequence>MRSIAALLRQWDWSLFLLILLYMGLPQLYRSYSVYLIGNAIPDTSALATVAQWQFVDLILEVIQETFVLAMFFFVGRAIYSNESPGYPIRTALSIILLFSSVLAAILFALSGSFVDVIGTPQSMQATTSTFLKIKSAGIPLILLSTALVIT</sequence>
<evidence type="ECO:0000256" key="1">
    <source>
        <dbReference type="SAM" id="Phobius"/>
    </source>
</evidence>
<keyword evidence="1" id="KW-0472">Membrane</keyword>
<dbReference type="AlphaFoldDB" id="X1KS93"/>
<accession>X1KS93</accession>
<keyword evidence="1" id="KW-1133">Transmembrane helix</keyword>
<feature type="transmembrane region" description="Helical" evidence="1">
    <location>
        <begin position="92"/>
        <end position="110"/>
    </location>
</feature>
<proteinExistence type="predicted"/>
<feature type="transmembrane region" description="Helical" evidence="1">
    <location>
        <begin position="62"/>
        <end position="80"/>
    </location>
</feature>
<evidence type="ECO:0000313" key="2">
    <source>
        <dbReference type="EMBL" id="GAI09573.1"/>
    </source>
</evidence>
<gene>
    <name evidence="2" type="ORF">S06H3_10640</name>
</gene>
<organism evidence="2">
    <name type="scientific">marine sediment metagenome</name>
    <dbReference type="NCBI Taxonomy" id="412755"/>
    <lineage>
        <taxon>unclassified sequences</taxon>
        <taxon>metagenomes</taxon>
        <taxon>ecological metagenomes</taxon>
    </lineage>
</organism>
<feature type="transmembrane region" description="Helical" evidence="1">
    <location>
        <begin position="12"/>
        <end position="29"/>
    </location>
</feature>
<keyword evidence="1" id="KW-0812">Transmembrane</keyword>
<feature type="non-terminal residue" evidence="2">
    <location>
        <position position="151"/>
    </location>
</feature>
<name>X1KS93_9ZZZZ</name>
<protein>
    <submittedName>
        <fullName evidence="2">Uncharacterized protein</fullName>
    </submittedName>
</protein>
<dbReference type="EMBL" id="BARV01004973">
    <property type="protein sequence ID" value="GAI09573.1"/>
    <property type="molecule type" value="Genomic_DNA"/>
</dbReference>